<dbReference type="InterPro" id="IPR045254">
    <property type="entry name" value="Nit1/2_C-N_Hydrolase"/>
</dbReference>
<dbReference type="PROSITE" id="PS50263">
    <property type="entry name" value="CN_HYDROLASE"/>
    <property type="match status" value="1"/>
</dbReference>
<proteinExistence type="predicted"/>
<name>A0A6A5CDZ2_NAEFO</name>
<keyword evidence="1" id="KW-0378">Hydrolase</keyword>
<keyword evidence="4" id="KW-1185">Reference proteome</keyword>
<dbReference type="CDD" id="cd07572">
    <property type="entry name" value="nit"/>
    <property type="match status" value="1"/>
</dbReference>
<comment type="caution">
    <text evidence="3">The sequence shown here is derived from an EMBL/GenBank/DDBJ whole genome shotgun (WGS) entry which is preliminary data.</text>
</comment>
<dbReference type="OMA" id="MRVAVCQ"/>
<dbReference type="GO" id="GO:0016811">
    <property type="term" value="F:hydrolase activity, acting on carbon-nitrogen (but not peptide) bonds, in linear amides"/>
    <property type="evidence" value="ECO:0007669"/>
    <property type="project" value="InterPro"/>
</dbReference>
<dbReference type="EMBL" id="VFQX01000004">
    <property type="protein sequence ID" value="KAF0983790.1"/>
    <property type="molecule type" value="Genomic_DNA"/>
</dbReference>
<evidence type="ECO:0000313" key="3">
    <source>
        <dbReference type="EMBL" id="KAF0983790.1"/>
    </source>
</evidence>
<accession>A0A6A5CDZ2</accession>
<dbReference type="AlphaFoldDB" id="A0A6A5CDZ2"/>
<dbReference type="GeneID" id="68114923"/>
<evidence type="ECO:0000256" key="1">
    <source>
        <dbReference type="ARBA" id="ARBA00022801"/>
    </source>
</evidence>
<dbReference type="VEuPathDB" id="AmoebaDB:FDP41_007705"/>
<dbReference type="InterPro" id="IPR003010">
    <property type="entry name" value="C-N_Hydrolase"/>
</dbReference>
<dbReference type="Proteomes" id="UP000444721">
    <property type="component" value="Unassembled WGS sequence"/>
</dbReference>
<protein>
    <recommendedName>
        <fullName evidence="2">CN hydrolase domain-containing protein</fullName>
    </recommendedName>
</protein>
<gene>
    <name evidence="3" type="ORF">FDP41_007705</name>
</gene>
<evidence type="ECO:0000313" key="4">
    <source>
        <dbReference type="Proteomes" id="UP000444721"/>
    </source>
</evidence>
<dbReference type="VEuPathDB" id="AmoebaDB:NfTy_006440"/>
<dbReference type="InterPro" id="IPR036526">
    <property type="entry name" value="C-N_Hydrolase_sf"/>
</dbReference>
<organism evidence="3 4">
    <name type="scientific">Naegleria fowleri</name>
    <name type="common">Brain eating amoeba</name>
    <dbReference type="NCBI Taxonomy" id="5763"/>
    <lineage>
        <taxon>Eukaryota</taxon>
        <taxon>Discoba</taxon>
        <taxon>Heterolobosea</taxon>
        <taxon>Tetramitia</taxon>
        <taxon>Eutetramitia</taxon>
        <taxon>Vahlkampfiidae</taxon>
        <taxon>Naegleria</taxon>
    </lineage>
</organism>
<dbReference type="SUPFAM" id="SSF56317">
    <property type="entry name" value="Carbon-nitrogen hydrolase"/>
    <property type="match status" value="1"/>
</dbReference>
<feature type="domain" description="CN hydrolase" evidence="2">
    <location>
        <begin position="2"/>
        <end position="272"/>
    </location>
</feature>
<reference evidence="3 4" key="1">
    <citation type="journal article" date="2019" name="Sci. Rep.">
        <title>Nanopore sequencing improves the draft genome of the human pathogenic amoeba Naegleria fowleri.</title>
        <authorList>
            <person name="Liechti N."/>
            <person name="Schurch N."/>
            <person name="Bruggmann R."/>
            <person name="Wittwer M."/>
        </authorList>
    </citation>
    <scope>NUCLEOTIDE SEQUENCE [LARGE SCALE GENOMIC DNA]</scope>
    <source>
        <strain evidence="3 4">ATCC 30894</strain>
    </source>
</reference>
<dbReference type="OrthoDB" id="10250282at2759"/>
<dbReference type="PANTHER" id="PTHR23088:SF27">
    <property type="entry name" value="DEAMINATED GLUTATHIONE AMIDASE"/>
    <property type="match status" value="1"/>
</dbReference>
<dbReference type="RefSeq" id="XP_044568503.1">
    <property type="nucleotide sequence ID" value="XM_044711479.1"/>
</dbReference>
<dbReference type="Pfam" id="PF00795">
    <property type="entry name" value="CN_hydrolase"/>
    <property type="match status" value="1"/>
</dbReference>
<evidence type="ECO:0000259" key="2">
    <source>
        <dbReference type="PROSITE" id="PS50263"/>
    </source>
</evidence>
<sequence length="303" mass="34582">MMKIALAQLRSTNNQAFNFSVCEKLIREASQYHQASLICFPECFAFMGNNAYETLAHASSLDSELFKNYKNLARKYDINISYGGWHETSPLNQNKIFNSHVLVNTQGEIVNVYRKVHLFDLNTEKVKLKESEITESGQELLVDDNGSLFSKDLIVGLSICYDLRFPELFILQRKLRDVKIMLIPAAFTKYTGELGHWKILLQARAIENQCFVVAAAQVGKHNSRRESYGHSLIIDPLGNILLDLGQQETAFDLEKQESQPFEGVLGVVDMSTWPSQLCTVREGMPVFEHKRNDLYHLDVTKKQ</sequence>
<dbReference type="VEuPathDB" id="AmoebaDB:NF0016720"/>
<dbReference type="PANTHER" id="PTHR23088">
    <property type="entry name" value="NITRILASE-RELATED"/>
    <property type="match status" value="1"/>
</dbReference>
<dbReference type="Gene3D" id="3.60.110.10">
    <property type="entry name" value="Carbon-nitrogen hydrolase"/>
    <property type="match status" value="1"/>
</dbReference>